<reference evidence="1 2" key="1">
    <citation type="submission" date="2017-12" db="EMBL/GenBank/DDBJ databases">
        <title>Comparative genomics yields insights into virulence evolution of Verticillium dahliae.</title>
        <authorList>
            <person name="Fan R."/>
            <person name="Armitage A.D."/>
            <person name="Cascant-Lopez E."/>
            <person name="Sobczyk M."/>
            <person name="Cockerton H.M."/>
            <person name="Harrison R.J."/>
        </authorList>
    </citation>
    <scope>NUCLEOTIDE SEQUENCE [LARGE SCALE GENOMIC DNA]</scope>
    <source>
        <strain evidence="1 2">12008</strain>
    </source>
</reference>
<accession>A0AA44WDH4</accession>
<comment type="caution">
    <text evidence="1">The sequence shown here is derived from an EMBL/GenBank/DDBJ whole genome shotgun (WGS) entry which is preliminary data.</text>
</comment>
<organism evidence="1 2">
    <name type="scientific">Verticillium dahliae</name>
    <name type="common">Verticillium wilt</name>
    <dbReference type="NCBI Taxonomy" id="27337"/>
    <lineage>
        <taxon>Eukaryota</taxon>
        <taxon>Fungi</taxon>
        <taxon>Dikarya</taxon>
        <taxon>Ascomycota</taxon>
        <taxon>Pezizomycotina</taxon>
        <taxon>Sordariomycetes</taxon>
        <taxon>Hypocreomycetidae</taxon>
        <taxon>Glomerellales</taxon>
        <taxon>Plectosphaerellaceae</taxon>
        <taxon>Verticillium</taxon>
    </lineage>
</organism>
<sequence length="38" mass="4199">MIMADEGTPIPEKPTALKHGLYGNAYTKGTYYQPKALE</sequence>
<dbReference type="AlphaFoldDB" id="A0AA44WDH4"/>
<dbReference type="EMBL" id="MPSH01000025">
    <property type="protein sequence ID" value="PNH29592.1"/>
    <property type="molecule type" value="Genomic_DNA"/>
</dbReference>
<gene>
    <name evidence="1" type="ORF">BJF96_g7142</name>
</gene>
<dbReference type="Proteomes" id="UP000236305">
    <property type="component" value="Unassembled WGS sequence"/>
</dbReference>
<name>A0AA44WDH4_VERDA</name>
<proteinExistence type="predicted"/>
<evidence type="ECO:0000313" key="1">
    <source>
        <dbReference type="EMBL" id="PNH29592.1"/>
    </source>
</evidence>
<protein>
    <submittedName>
        <fullName evidence="1">Uncharacterized protein</fullName>
    </submittedName>
</protein>
<evidence type="ECO:0000313" key="2">
    <source>
        <dbReference type="Proteomes" id="UP000236305"/>
    </source>
</evidence>